<reference evidence="1" key="1">
    <citation type="journal article" date="2021" name="Proc. Natl. Acad. Sci. U.S.A.">
        <title>A Catalog of Tens of Thousands of Viruses from Human Metagenomes Reveals Hidden Associations with Chronic Diseases.</title>
        <authorList>
            <person name="Tisza M.J."/>
            <person name="Buck C.B."/>
        </authorList>
    </citation>
    <scope>NUCLEOTIDE SEQUENCE</scope>
    <source>
        <strain evidence="1">CtcfK29</strain>
    </source>
</reference>
<organism evidence="1">
    <name type="scientific">CrAss-like virus sp. ctcfK29</name>
    <dbReference type="NCBI Taxonomy" id="2826827"/>
    <lineage>
        <taxon>Viruses</taxon>
        <taxon>Duplodnaviria</taxon>
        <taxon>Heunggongvirae</taxon>
        <taxon>Uroviricota</taxon>
        <taxon>Caudoviricetes</taxon>
        <taxon>Crassvirales</taxon>
    </lineage>
</organism>
<name>A0A8S5MJF2_9CAUD</name>
<proteinExistence type="predicted"/>
<sequence length="145" mass="16949">MENSVNTKIQEKPTLPKPNNIVTVPISVGIDFFRWWCTFLKSFISLTPRELDVTASFLKQRWELSKSIDDPSILDEMVMSESTKKKVIEECEITKQHFYVVMSNLRKNKVIINDKINSRLIPNIRKEDNGCFQLLILFKDNKKKA</sequence>
<dbReference type="EMBL" id="BK014916">
    <property type="protein sequence ID" value="DAD82362.1"/>
    <property type="molecule type" value="Genomic_DNA"/>
</dbReference>
<evidence type="ECO:0000313" key="1">
    <source>
        <dbReference type="EMBL" id="DAD82362.1"/>
    </source>
</evidence>
<accession>A0A8S5MJF2</accession>
<protein>
    <submittedName>
        <fullName evidence="1">Uncharacterized protein</fullName>
    </submittedName>
</protein>